<sequence length="82" mass="9152">MTQLASRHRSTLPHHRAPVNRVAPVRWQRLAFARYASVSSAAVTGRAATDSSVRQPHWVEVFVAQRHCRLVIAIVTVNVEIG</sequence>
<accession>A0ABV2XG32</accession>
<name>A0ABV2XG32_9NOCA</name>
<gene>
    <name evidence="1" type="ORF">ABZ507_23860</name>
</gene>
<protein>
    <submittedName>
        <fullName evidence="1">Uncharacterized protein</fullName>
    </submittedName>
</protein>
<organism evidence="1 2">
    <name type="scientific">Nocardia niwae</name>
    <dbReference type="NCBI Taxonomy" id="626084"/>
    <lineage>
        <taxon>Bacteria</taxon>
        <taxon>Bacillati</taxon>
        <taxon>Actinomycetota</taxon>
        <taxon>Actinomycetes</taxon>
        <taxon>Mycobacteriales</taxon>
        <taxon>Nocardiaceae</taxon>
        <taxon>Nocardia</taxon>
    </lineage>
</organism>
<reference evidence="1 2" key="1">
    <citation type="submission" date="2024-06" db="EMBL/GenBank/DDBJ databases">
        <title>The Natural Products Discovery Center: Release of the First 8490 Sequenced Strains for Exploring Actinobacteria Biosynthetic Diversity.</title>
        <authorList>
            <person name="Kalkreuter E."/>
            <person name="Kautsar S.A."/>
            <person name="Yang D."/>
            <person name="Bader C.D."/>
            <person name="Teijaro C.N."/>
            <person name="Fluegel L."/>
            <person name="Davis C.M."/>
            <person name="Simpson J.R."/>
            <person name="Lauterbach L."/>
            <person name="Steele A.D."/>
            <person name="Gui C."/>
            <person name="Meng S."/>
            <person name="Li G."/>
            <person name="Viehrig K."/>
            <person name="Ye F."/>
            <person name="Su P."/>
            <person name="Kiefer A.F."/>
            <person name="Nichols A."/>
            <person name="Cepeda A.J."/>
            <person name="Yan W."/>
            <person name="Fan B."/>
            <person name="Jiang Y."/>
            <person name="Adhikari A."/>
            <person name="Zheng C.-J."/>
            <person name="Schuster L."/>
            <person name="Cowan T.M."/>
            <person name="Smanski M.J."/>
            <person name="Chevrette M.G."/>
            <person name="De Carvalho L.P.S."/>
            <person name="Shen B."/>
        </authorList>
    </citation>
    <scope>NUCLEOTIDE SEQUENCE [LARGE SCALE GENOMIC DNA]</scope>
    <source>
        <strain evidence="1 2">NPDC019434</strain>
    </source>
</reference>
<evidence type="ECO:0000313" key="1">
    <source>
        <dbReference type="EMBL" id="MEU2124855.1"/>
    </source>
</evidence>
<dbReference type="RefSeq" id="WP_169812955.1">
    <property type="nucleotide sequence ID" value="NZ_JBEYBM010000004.1"/>
</dbReference>
<evidence type="ECO:0000313" key="2">
    <source>
        <dbReference type="Proteomes" id="UP001550535"/>
    </source>
</evidence>
<dbReference type="Proteomes" id="UP001550535">
    <property type="component" value="Unassembled WGS sequence"/>
</dbReference>
<proteinExistence type="predicted"/>
<comment type="caution">
    <text evidence="1">The sequence shown here is derived from an EMBL/GenBank/DDBJ whole genome shotgun (WGS) entry which is preliminary data.</text>
</comment>
<keyword evidence="2" id="KW-1185">Reference proteome</keyword>
<dbReference type="EMBL" id="JBEYBR010000069">
    <property type="protein sequence ID" value="MEU2124855.1"/>
    <property type="molecule type" value="Genomic_DNA"/>
</dbReference>